<name>A0A8H5USY3_9HYPO</name>
<keyword evidence="1" id="KW-0539">Nucleus</keyword>
<dbReference type="PANTHER" id="PTHR47784:SF5">
    <property type="entry name" value="STEROL UPTAKE CONTROL PROTEIN 2"/>
    <property type="match status" value="1"/>
</dbReference>
<dbReference type="InterPro" id="IPR036864">
    <property type="entry name" value="Zn2-C6_fun-type_DNA-bd_sf"/>
</dbReference>
<evidence type="ECO:0000313" key="3">
    <source>
        <dbReference type="EMBL" id="KAF5597977.1"/>
    </source>
</evidence>
<gene>
    <name evidence="3" type="ORF">FPANT_3970</name>
</gene>
<protein>
    <submittedName>
        <fullName evidence="3">Sterol uptake control 2</fullName>
    </submittedName>
</protein>
<evidence type="ECO:0000256" key="1">
    <source>
        <dbReference type="ARBA" id="ARBA00023242"/>
    </source>
</evidence>
<dbReference type="PANTHER" id="PTHR47784">
    <property type="entry name" value="STEROL UPTAKE CONTROL PROTEIN 2"/>
    <property type="match status" value="1"/>
</dbReference>
<dbReference type="EMBL" id="JAAOAR010000178">
    <property type="protein sequence ID" value="KAF5597977.1"/>
    <property type="molecule type" value="Genomic_DNA"/>
</dbReference>
<dbReference type="AlphaFoldDB" id="A0A8H5USY3"/>
<dbReference type="InterPro" id="IPR021858">
    <property type="entry name" value="Fun_TF"/>
</dbReference>
<feature type="compositionally biased region" description="Low complexity" evidence="2">
    <location>
        <begin position="7"/>
        <end position="16"/>
    </location>
</feature>
<dbReference type="SUPFAM" id="SSF57701">
    <property type="entry name" value="Zn2/Cys6 DNA-binding domain"/>
    <property type="match status" value="1"/>
</dbReference>
<dbReference type="InterPro" id="IPR053157">
    <property type="entry name" value="Sterol_Uptake_Regulator"/>
</dbReference>
<comment type="caution">
    <text evidence="3">The sequence shown here is derived from an EMBL/GenBank/DDBJ whole genome shotgun (WGS) entry which is preliminary data.</text>
</comment>
<proteinExistence type="predicted"/>
<keyword evidence="4" id="KW-1185">Reference proteome</keyword>
<reference evidence="3 4" key="1">
    <citation type="submission" date="2020-05" db="EMBL/GenBank/DDBJ databases">
        <title>Identification and distribution of gene clusters putatively required for synthesis of sphingolipid metabolism inhibitors in phylogenetically diverse species of the filamentous fungus Fusarium.</title>
        <authorList>
            <person name="Kim H.-S."/>
            <person name="Busman M."/>
            <person name="Brown D.W."/>
            <person name="Divon H."/>
            <person name="Uhlig S."/>
            <person name="Proctor R.H."/>
        </authorList>
    </citation>
    <scope>NUCLEOTIDE SEQUENCE [LARGE SCALE GENOMIC DNA]</scope>
    <source>
        <strain evidence="3 4">NRRL 25211</strain>
    </source>
</reference>
<sequence length="384" mass="43639">MIDVNTSSDASESSAPSRRRAHPDLFKCDENRPFCKNCVRKEALCEYFDTKSRPRGCSASNVKILPVSHRSPVEAELIPPTSPISSNLCSSNLFAGRTGSPAEQLFERQLLHHFVQMTQRATDIQVTWSLWVLEEATHSPCVLNGILGIAALHLRRFKEFDKSLEEASYKYMARTIEGHRNDLRGGMSKENSSSVAATCALVSIYANVDGYYLAGDDDERMPHDWYISFRRSIHLFHIASPSIENPTVSQEFKTIRPTVDKTTCPNPFSFLLYYNPTPTDVNQEEISICMPAYVYAEMTTREPLRFPAGLSGNFIDLVKAKNPRASAISGYFFMVVKQGRQLWLIDGAPEREFDIIMRYLPRDWWSAMDWAAQVLGWVDKRDKQ</sequence>
<organism evidence="3 4">
    <name type="scientific">Fusarium pseudoanthophilum</name>
    <dbReference type="NCBI Taxonomy" id="48495"/>
    <lineage>
        <taxon>Eukaryota</taxon>
        <taxon>Fungi</taxon>
        <taxon>Dikarya</taxon>
        <taxon>Ascomycota</taxon>
        <taxon>Pezizomycotina</taxon>
        <taxon>Sordariomycetes</taxon>
        <taxon>Hypocreomycetidae</taxon>
        <taxon>Hypocreales</taxon>
        <taxon>Nectriaceae</taxon>
        <taxon>Fusarium</taxon>
        <taxon>Fusarium fujikuroi species complex</taxon>
    </lineage>
</organism>
<dbReference type="GO" id="GO:0001228">
    <property type="term" value="F:DNA-binding transcription activator activity, RNA polymerase II-specific"/>
    <property type="evidence" value="ECO:0007669"/>
    <property type="project" value="TreeGrafter"/>
</dbReference>
<dbReference type="InterPro" id="IPR001138">
    <property type="entry name" value="Zn2Cys6_DnaBD"/>
</dbReference>
<evidence type="ECO:0000256" key="2">
    <source>
        <dbReference type="SAM" id="MobiDB-lite"/>
    </source>
</evidence>
<dbReference type="Pfam" id="PF11951">
    <property type="entry name" value="Fungal_trans_2"/>
    <property type="match status" value="1"/>
</dbReference>
<dbReference type="Proteomes" id="UP000544095">
    <property type="component" value="Unassembled WGS sequence"/>
</dbReference>
<dbReference type="CDD" id="cd00067">
    <property type="entry name" value="GAL4"/>
    <property type="match status" value="1"/>
</dbReference>
<dbReference type="GO" id="GO:0008270">
    <property type="term" value="F:zinc ion binding"/>
    <property type="evidence" value="ECO:0007669"/>
    <property type="project" value="InterPro"/>
</dbReference>
<feature type="region of interest" description="Disordered" evidence="2">
    <location>
        <begin position="1"/>
        <end position="20"/>
    </location>
</feature>
<dbReference type="Gene3D" id="4.10.240.10">
    <property type="entry name" value="Zn(2)-C6 fungal-type DNA-binding domain"/>
    <property type="match status" value="1"/>
</dbReference>
<evidence type="ECO:0000313" key="4">
    <source>
        <dbReference type="Proteomes" id="UP000544095"/>
    </source>
</evidence>
<accession>A0A8H5USY3</accession>